<protein>
    <submittedName>
        <fullName evidence="2">Transcriptional regulator</fullName>
    </submittedName>
</protein>
<reference evidence="2" key="1">
    <citation type="submission" date="2016-11" db="UniProtKB">
        <authorList>
            <consortium name="WormBaseParasite"/>
        </authorList>
    </citation>
    <scope>IDENTIFICATION</scope>
</reference>
<organism evidence="1 2">
    <name type="scientific">Heterorhabditis bacteriophora</name>
    <name type="common">Entomopathogenic nematode worm</name>
    <dbReference type="NCBI Taxonomy" id="37862"/>
    <lineage>
        <taxon>Eukaryota</taxon>
        <taxon>Metazoa</taxon>
        <taxon>Ecdysozoa</taxon>
        <taxon>Nematoda</taxon>
        <taxon>Chromadorea</taxon>
        <taxon>Rhabditida</taxon>
        <taxon>Rhabditina</taxon>
        <taxon>Rhabditomorpha</taxon>
        <taxon>Strongyloidea</taxon>
        <taxon>Heterorhabditidae</taxon>
        <taxon>Heterorhabditis</taxon>
    </lineage>
</organism>
<evidence type="ECO:0000313" key="1">
    <source>
        <dbReference type="Proteomes" id="UP000095283"/>
    </source>
</evidence>
<dbReference type="AlphaFoldDB" id="A0A1I7XEP8"/>
<sequence>MTYFRSSVHTEVLEMIVADCHSLLREVASIVPFTERMCQKREIRSGIMSE</sequence>
<keyword evidence="1" id="KW-1185">Reference proteome</keyword>
<proteinExistence type="predicted"/>
<accession>A0A1I7XEP8</accession>
<dbReference type="WBParaSite" id="Hba_15946">
    <property type="protein sequence ID" value="Hba_15946"/>
    <property type="gene ID" value="Hba_15946"/>
</dbReference>
<evidence type="ECO:0000313" key="2">
    <source>
        <dbReference type="WBParaSite" id="Hba_15946"/>
    </source>
</evidence>
<dbReference type="Proteomes" id="UP000095283">
    <property type="component" value="Unplaced"/>
</dbReference>
<name>A0A1I7XEP8_HETBA</name>